<keyword evidence="2" id="KW-1185">Reference proteome</keyword>
<name>A0A433QC96_9FUNG</name>
<dbReference type="AlphaFoldDB" id="A0A433QC96"/>
<accession>A0A433QC96</accession>
<reference evidence="1 2" key="1">
    <citation type="journal article" date="2018" name="New Phytol.">
        <title>Phylogenomics of Endogonaceae and evolution of mycorrhizas within Mucoromycota.</title>
        <authorList>
            <person name="Chang Y."/>
            <person name="Desiro A."/>
            <person name="Na H."/>
            <person name="Sandor L."/>
            <person name="Lipzen A."/>
            <person name="Clum A."/>
            <person name="Barry K."/>
            <person name="Grigoriev I.V."/>
            <person name="Martin F.M."/>
            <person name="Stajich J.E."/>
            <person name="Smith M.E."/>
            <person name="Bonito G."/>
            <person name="Spatafora J.W."/>
        </authorList>
    </citation>
    <scope>NUCLEOTIDE SEQUENCE [LARGE SCALE GENOMIC DNA]</scope>
    <source>
        <strain evidence="1 2">AD002</strain>
    </source>
</reference>
<organism evidence="1 2">
    <name type="scientific">Jimgerdemannia flammicorona</name>
    <dbReference type="NCBI Taxonomy" id="994334"/>
    <lineage>
        <taxon>Eukaryota</taxon>
        <taxon>Fungi</taxon>
        <taxon>Fungi incertae sedis</taxon>
        <taxon>Mucoromycota</taxon>
        <taxon>Mucoromycotina</taxon>
        <taxon>Endogonomycetes</taxon>
        <taxon>Endogonales</taxon>
        <taxon>Endogonaceae</taxon>
        <taxon>Jimgerdemannia</taxon>
    </lineage>
</organism>
<comment type="caution">
    <text evidence="1">The sequence shown here is derived from an EMBL/GenBank/DDBJ whole genome shotgun (WGS) entry which is preliminary data.</text>
</comment>
<dbReference type="EMBL" id="RBNJ01008494">
    <property type="protein sequence ID" value="RUS27393.1"/>
    <property type="molecule type" value="Genomic_DNA"/>
</dbReference>
<dbReference type="Proteomes" id="UP000274822">
    <property type="component" value="Unassembled WGS sequence"/>
</dbReference>
<evidence type="ECO:0000313" key="1">
    <source>
        <dbReference type="EMBL" id="RUS27393.1"/>
    </source>
</evidence>
<protein>
    <submittedName>
        <fullName evidence="1">Uncharacterized protein</fullName>
    </submittedName>
</protein>
<gene>
    <name evidence="1" type="ORF">BC938DRAFT_483317</name>
</gene>
<evidence type="ECO:0000313" key="2">
    <source>
        <dbReference type="Proteomes" id="UP000274822"/>
    </source>
</evidence>
<sequence>MHVRIHDDAGLRGIGTGAEERPDVDVVFVVDTASREQEGYDRKPGLHRDEVITLSRGLKRCGSTLCDTIILFPLQLEGSN</sequence>
<proteinExistence type="predicted"/>